<protein>
    <submittedName>
        <fullName evidence="3">CoA transferase</fullName>
    </submittedName>
</protein>
<organism evidence="3 4">
    <name type="scientific">Amycolatopsis acidicola</name>
    <dbReference type="NCBI Taxonomy" id="2596893"/>
    <lineage>
        <taxon>Bacteria</taxon>
        <taxon>Bacillati</taxon>
        <taxon>Actinomycetota</taxon>
        <taxon>Actinomycetes</taxon>
        <taxon>Pseudonocardiales</taxon>
        <taxon>Pseudonocardiaceae</taxon>
        <taxon>Amycolatopsis</taxon>
    </lineage>
</organism>
<accession>A0A5N0V307</accession>
<dbReference type="OrthoDB" id="9797653at2"/>
<evidence type="ECO:0000313" key="4">
    <source>
        <dbReference type="Proteomes" id="UP000319769"/>
    </source>
</evidence>
<dbReference type="Pfam" id="PF02515">
    <property type="entry name" value="CoA_transf_3"/>
    <property type="match status" value="2"/>
</dbReference>
<dbReference type="Gene3D" id="3.40.50.10540">
    <property type="entry name" value="Crotonobetainyl-coa:carnitine coa-transferase, domain 1"/>
    <property type="match status" value="2"/>
</dbReference>
<dbReference type="InterPro" id="IPR044855">
    <property type="entry name" value="CoA-Trfase_III_dom3_sf"/>
</dbReference>
<dbReference type="GO" id="GO:0008410">
    <property type="term" value="F:CoA-transferase activity"/>
    <property type="evidence" value="ECO:0007669"/>
    <property type="project" value="TreeGrafter"/>
</dbReference>
<dbReference type="Gene3D" id="3.30.1540.10">
    <property type="entry name" value="formyl-coa transferase, domain 3"/>
    <property type="match status" value="2"/>
</dbReference>
<proteinExistence type="predicted"/>
<evidence type="ECO:0000256" key="1">
    <source>
        <dbReference type="ARBA" id="ARBA00022679"/>
    </source>
</evidence>
<dbReference type="AlphaFoldDB" id="A0A5N0V307"/>
<name>A0A5N0V307_9PSEU</name>
<dbReference type="InterPro" id="IPR050483">
    <property type="entry name" value="CoA-transferase_III_domain"/>
</dbReference>
<dbReference type="InterPro" id="IPR023606">
    <property type="entry name" value="CoA-Trfase_III_dom_1_sf"/>
</dbReference>
<dbReference type="SUPFAM" id="SSF89796">
    <property type="entry name" value="CoA-transferase family III (CaiB/BaiF)"/>
    <property type="match status" value="2"/>
</dbReference>
<feature type="compositionally biased region" description="Basic and acidic residues" evidence="2">
    <location>
        <begin position="363"/>
        <end position="384"/>
    </location>
</feature>
<dbReference type="RefSeq" id="WP_144756964.1">
    <property type="nucleotide sequence ID" value="NZ_VMNW02000028.1"/>
</dbReference>
<sequence>MGAAHEHPLSGYTVVDLSSGIAGAYCTKILADGGASVVKAEPPEGDDLRRWSASGAEIAAGSDGALFSFLACSKQSVVADPEDDDAVERVHALLAGADAVVWSRGSRLAEHPRLAPQAIRQAHPRLTVTAITPFGLDGPWHDKPATEFTLQAWSGGMVGIGRGDPGRAPVHVGGQVGDWLSGAYAAAATLTSRMQSLRTGRGRLIDLSMLEVHILTLTYYPVTFHELLGRPFRSVRSLFVPGVATAKDGLVAIGCATGQQWSDLCAMVGHPEWIDPDKPISIMETAAKVAPELYAWVRERTVAEVRELASSFRIPNAPVSHGANIAGMDHFAERKMFRPNPRDGFLQPDFPYRLSPAVLREPEPAPRLGEHVVEPKPRQDKESSADSGLPFAGLRVLDMTAFWAGPSGTHLLAMLGAEVIHLESSTRPDGTRMIAGIPFTEPQWWEQSPIFAALNTNKKSVTLNFQTERGLALVCDLIAGCDVVVENYTPRVLDQIGLDYEAIKAIRPDAIMVRMPGFGLDGPWRDAAAFAYVIEDASGLTWLTGHPDQNPVEPYTLGDPNAGLHALNGLLLALEHRRKTGEGMLVESAMVDAAVNIAAEQVIEHSAYGALLSRDGNHGPVSAPQNVYRTAEQDEYGGRDSWVAIAVSTDEQWRALAAVVGKPDWAADPTLSDAAGRRARQGEIDEHLAQWCLQRTGDEVVDRLWPAGVPVAKVLNPHRQPEIPQLDARGFWETVTHPVAGKGRYSTLPMRFSDSAEPAHRRHAPLLGEHNTEVLTGLGLTEEEIASLAEEGVIGEHPAW</sequence>
<dbReference type="Proteomes" id="UP000319769">
    <property type="component" value="Unassembled WGS sequence"/>
</dbReference>
<keyword evidence="4" id="KW-1185">Reference proteome</keyword>
<reference evidence="3" key="1">
    <citation type="submission" date="2019-09" db="EMBL/GenBank/DDBJ databases">
        <authorList>
            <person name="Teo W.F.A."/>
            <person name="Duangmal K."/>
        </authorList>
    </citation>
    <scope>NUCLEOTIDE SEQUENCE [LARGE SCALE GENOMIC DNA]</scope>
    <source>
        <strain evidence="3">K81G1</strain>
    </source>
</reference>
<feature type="region of interest" description="Disordered" evidence="2">
    <location>
        <begin position="363"/>
        <end position="387"/>
    </location>
</feature>
<dbReference type="InterPro" id="IPR003673">
    <property type="entry name" value="CoA-Trfase_fam_III"/>
</dbReference>
<gene>
    <name evidence="3" type="ORF">FPZ12_019685</name>
</gene>
<evidence type="ECO:0000256" key="2">
    <source>
        <dbReference type="SAM" id="MobiDB-lite"/>
    </source>
</evidence>
<keyword evidence="1 3" id="KW-0808">Transferase</keyword>
<dbReference type="EMBL" id="VMNW02000028">
    <property type="protein sequence ID" value="KAA9159594.1"/>
    <property type="molecule type" value="Genomic_DNA"/>
</dbReference>
<comment type="caution">
    <text evidence="3">The sequence shown here is derived from an EMBL/GenBank/DDBJ whole genome shotgun (WGS) entry which is preliminary data.</text>
</comment>
<evidence type="ECO:0000313" key="3">
    <source>
        <dbReference type="EMBL" id="KAA9159594.1"/>
    </source>
</evidence>
<dbReference type="PANTHER" id="PTHR48207:SF3">
    <property type="entry name" value="SUCCINATE--HYDROXYMETHYLGLUTARATE COA-TRANSFERASE"/>
    <property type="match status" value="1"/>
</dbReference>
<dbReference type="PANTHER" id="PTHR48207">
    <property type="entry name" value="SUCCINATE--HYDROXYMETHYLGLUTARATE COA-TRANSFERASE"/>
    <property type="match status" value="1"/>
</dbReference>